<dbReference type="InterPro" id="IPR004838">
    <property type="entry name" value="NHTrfase_class1_PyrdxlP-BS"/>
</dbReference>
<dbReference type="GO" id="GO:0006520">
    <property type="term" value="P:amino acid metabolic process"/>
    <property type="evidence" value="ECO:0007669"/>
    <property type="project" value="InterPro"/>
</dbReference>
<dbReference type="EC" id="2.6.1.1" evidence="8"/>
<comment type="miscellaneous">
    <text evidence="8">In eukaryotes there are cytoplasmic, mitochondrial and chloroplastic isozymes.</text>
</comment>
<dbReference type="InterPro" id="IPR000796">
    <property type="entry name" value="Asp_trans"/>
</dbReference>
<dbReference type="PANTHER" id="PTHR11879">
    <property type="entry name" value="ASPARTATE AMINOTRANSFERASE"/>
    <property type="match status" value="1"/>
</dbReference>
<evidence type="ECO:0000256" key="3">
    <source>
        <dbReference type="ARBA" id="ARBA00011738"/>
    </source>
</evidence>
<dbReference type="InterPro" id="IPR015421">
    <property type="entry name" value="PyrdxlP-dep_Trfase_major"/>
</dbReference>
<dbReference type="Gene3D" id="3.40.640.10">
    <property type="entry name" value="Type I PLP-dependent aspartate aminotransferase-like (Major domain)"/>
    <property type="match status" value="1"/>
</dbReference>
<organism evidence="10">
    <name type="scientific">Erythrolobus madagascarensis</name>
    <dbReference type="NCBI Taxonomy" id="708628"/>
    <lineage>
        <taxon>Eukaryota</taxon>
        <taxon>Rhodophyta</taxon>
        <taxon>Bangiophyceae</taxon>
        <taxon>Porphyridiales</taxon>
        <taxon>Porphyridiaceae</taxon>
        <taxon>Erythrolobus</taxon>
    </lineage>
</organism>
<dbReference type="AlphaFoldDB" id="A0A7S0T8R8"/>
<dbReference type="FunFam" id="3.90.1150.10:FF:000001">
    <property type="entry name" value="Aspartate aminotransferase"/>
    <property type="match status" value="1"/>
</dbReference>
<evidence type="ECO:0000256" key="7">
    <source>
        <dbReference type="ARBA" id="ARBA00049185"/>
    </source>
</evidence>
<dbReference type="GO" id="GO:0005739">
    <property type="term" value="C:mitochondrion"/>
    <property type="evidence" value="ECO:0007669"/>
    <property type="project" value="TreeGrafter"/>
</dbReference>
<comment type="catalytic activity">
    <reaction evidence="7 8">
        <text>L-aspartate + 2-oxoglutarate = oxaloacetate + L-glutamate</text>
        <dbReference type="Rhea" id="RHEA:21824"/>
        <dbReference type="ChEBI" id="CHEBI:16452"/>
        <dbReference type="ChEBI" id="CHEBI:16810"/>
        <dbReference type="ChEBI" id="CHEBI:29985"/>
        <dbReference type="ChEBI" id="CHEBI:29991"/>
        <dbReference type="EC" id="2.6.1.1"/>
    </reaction>
</comment>
<evidence type="ECO:0000259" key="9">
    <source>
        <dbReference type="Pfam" id="PF00155"/>
    </source>
</evidence>
<dbReference type="InterPro" id="IPR015424">
    <property type="entry name" value="PyrdxlP-dep_Trfase"/>
</dbReference>
<keyword evidence="5 8" id="KW-0808">Transferase</keyword>
<comment type="cofactor">
    <cofactor evidence="1">
        <name>pyridoxal 5'-phosphate</name>
        <dbReference type="ChEBI" id="CHEBI:597326"/>
    </cofactor>
</comment>
<evidence type="ECO:0000313" key="10">
    <source>
        <dbReference type="EMBL" id="CAD8724947.1"/>
    </source>
</evidence>
<dbReference type="Pfam" id="PF00155">
    <property type="entry name" value="Aminotran_1_2"/>
    <property type="match status" value="1"/>
</dbReference>
<dbReference type="PRINTS" id="PR00799">
    <property type="entry name" value="TRANSAMINASE"/>
</dbReference>
<dbReference type="FunFam" id="3.40.640.10:FF:000066">
    <property type="entry name" value="Aspartate aminotransferase"/>
    <property type="match status" value="1"/>
</dbReference>
<dbReference type="GO" id="GO:0004069">
    <property type="term" value="F:L-aspartate:2-oxoglutarate aminotransferase activity"/>
    <property type="evidence" value="ECO:0007669"/>
    <property type="project" value="UniProtKB-EC"/>
</dbReference>
<evidence type="ECO:0000256" key="2">
    <source>
        <dbReference type="ARBA" id="ARBA00007441"/>
    </source>
</evidence>
<accession>A0A7S0T8R8</accession>
<dbReference type="PANTHER" id="PTHR11879:SF22">
    <property type="entry name" value="ASPARTATE AMINOTRANSFERASE, MITOCHONDRIAL"/>
    <property type="match status" value="1"/>
</dbReference>
<keyword evidence="4 8" id="KW-0032">Aminotransferase</keyword>
<evidence type="ECO:0000256" key="8">
    <source>
        <dbReference type="RuleBase" id="RU000480"/>
    </source>
</evidence>
<evidence type="ECO:0000256" key="4">
    <source>
        <dbReference type="ARBA" id="ARBA00022576"/>
    </source>
</evidence>
<evidence type="ECO:0000256" key="5">
    <source>
        <dbReference type="ARBA" id="ARBA00022679"/>
    </source>
</evidence>
<name>A0A7S0T8R8_9RHOD</name>
<comment type="similarity">
    <text evidence="2">Belongs to the class-I pyridoxal-phosphate-dependent aminotransferase family.</text>
</comment>
<proteinExistence type="inferred from homology"/>
<feature type="domain" description="Aminotransferase class I/classII large" evidence="9">
    <location>
        <begin position="68"/>
        <end position="455"/>
    </location>
</feature>
<evidence type="ECO:0000256" key="1">
    <source>
        <dbReference type="ARBA" id="ARBA00001933"/>
    </source>
</evidence>
<dbReference type="Gene3D" id="3.90.1150.10">
    <property type="entry name" value="Aspartate Aminotransferase, domain 1"/>
    <property type="match status" value="1"/>
</dbReference>
<dbReference type="NCBIfam" id="NF006719">
    <property type="entry name" value="PRK09257.1"/>
    <property type="match status" value="1"/>
</dbReference>
<dbReference type="InterPro" id="IPR015422">
    <property type="entry name" value="PyrdxlP-dep_Trfase_small"/>
</dbReference>
<dbReference type="PROSITE" id="PS00105">
    <property type="entry name" value="AA_TRANSFER_CLASS_1"/>
    <property type="match status" value="1"/>
</dbReference>
<sequence>MRALSDGARFGAAAMVRLSGRKVWSHKASNTTTGVMSSRGRSLWSHVPRGPEDAILGVTLAYQRDPNKNKINLGVGAYRGEDGKPFVLESVRTAERKLLEEDHPMEYLPVAGDKEFVQHALRLAYGDSVAKEIAPRVASIQTLSGTGACRMAGALFVAFPPHSSRPEDDLKPSQPATVSQTKPLVYLPTPSWANHAAIFTHAGCAVRSYRYYNSSTRGLDEAGMIADLDAAPPGAVVLLHACAHNPTGVDPSDTTWHAMSDVMMKRGLVPLFDMAYQGFTSGDAEKDAAALRMFVAKGHRVVLAQSFSKNFGLYGHRVGALSVMTDSNAEADAVQSQLKILARPMYSNPPIHGVRVVNEILREAPLETKWREEMRAMAERIIGVRKALREGLESRGSAWNWSHVTNQRGMFCYSGLSPEQVDSLAKDHSVYLTRNGRISMAGVTRANVDYLADAIHAVTS</sequence>
<keyword evidence="6" id="KW-0663">Pyridoxal phosphate</keyword>
<dbReference type="SUPFAM" id="SSF53383">
    <property type="entry name" value="PLP-dependent transferases"/>
    <property type="match status" value="1"/>
</dbReference>
<evidence type="ECO:0000256" key="6">
    <source>
        <dbReference type="ARBA" id="ARBA00022898"/>
    </source>
</evidence>
<protein>
    <recommendedName>
        <fullName evidence="8">Aspartate aminotransferase</fullName>
        <ecNumber evidence="8">2.6.1.1</ecNumber>
    </recommendedName>
</protein>
<dbReference type="CDD" id="cd00609">
    <property type="entry name" value="AAT_like"/>
    <property type="match status" value="1"/>
</dbReference>
<gene>
    <name evidence="10" type="ORF">EMAD1354_LOCUS1024</name>
</gene>
<dbReference type="InterPro" id="IPR004839">
    <property type="entry name" value="Aminotransferase_I/II_large"/>
</dbReference>
<reference evidence="10" key="1">
    <citation type="submission" date="2021-01" db="EMBL/GenBank/DDBJ databases">
        <authorList>
            <person name="Corre E."/>
            <person name="Pelletier E."/>
            <person name="Niang G."/>
            <person name="Scheremetjew M."/>
            <person name="Finn R."/>
            <person name="Kale V."/>
            <person name="Holt S."/>
            <person name="Cochrane G."/>
            <person name="Meng A."/>
            <person name="Brown T."/>
            <person name="Cohen L."/>
        </authorList>
    </citation>
    <scope>NUCLEOTIDE SEQUENCE</scope>
    <source>
        <strain evidence="10">CCMP3276</strain>
    </source>
</reference>
<comment type="subunit">
    <text evidence="3 8">Homodimer.</text>
</comment>
<dbReference type="EMBL" id="HBFE01001497">
    <property type="protein sequence ID" value="CAD8724947.1"/>
    <property type="molecule type" value="Transcribed_RNA"/>
</dbReference>
<dbReference type="GO" id="GO:0030170">
    <property type="term" value="F:pyridoxal phosphate binding"/>
    <property type="evidence" value="ECO:0007669"/>
    <property type="project" value="InterPro"/>
</dbReference>